<dbReference type="InterPro" id="IPR029044">
    <property type="entry name" value="Nucleotide-diphossugar_trans"/>
</dbReference>
<organism evidence="2">
    <name type="scientific">marine sediment metagenome</name>
    <dbReference type="NCBI Taxonomy" id="412755"/>
    <lineage>
        <taxon>unclassified sequences</taxon>
        <taxon>metagenomes</taxon>
        <taxon>ecological metagenomes</taxon>
    </lineage>
</organism>
<protein>
    <recommendedName>
        <fullName evidence="1">Glycosyltransferase 2-like domain-containing protein</fullName>
    </recommendedName>
</protein>
<dbReference type="SUPFAM" id="SSF53448">
    <property type="entry name" value="Nucleotide-diphospho-sugar transferases"/>
    <property type="match status" value="1"/>
</dbReference>
<gene>
    <name evidence="2" type="ORF">S03H2_24547</name>
</gene>
<proteinExistence type="predicted"/>
<accession>X1H2H8</accession>
<dbReference type="InterPro" id="IPR001173">
    <property type="entry name" value="Glyco_trans_2-like"/>
</dbReference>
<reference evidence="2" key="1">
    <citation type="journal article" date="2014" name="Front. Microbiol.">
        <title>High frequency of phylogenetically diverse reductive dehalogenase-homologous genes in deep subseafloor sedimentary metagenomes.</title>
        <authorList>
            <person name="Kawai M."/>
            <person name="Futagami T."/>
            <person name="Toyoda A."/>
            <person name="Takaki Y."/>
            <person name="Nishi S."/>
            <person name="Hori S."/>
            <person name="Arai W."/>
            <person name="Tsubouchi T."/>
            <person name="Morono Y."/>
            <person name="Uchiyama I."/>
            <person name="Ito T."/>
            <person name="Fujiyama A."/>
            <person name="Inagaki F."/>
            <person name="Takami H."/>
        </authorList>
    </citation>
    <scope>NUCLEOTIDE SEQUENCE</scope>
    <source>
        <strain evidence="2">Expedition CK06-06</strain>
    </source>
</reference>
<feature type="non-terminal residue" evidence="2">
    <location>
        <position position="1"/>
    </location>
</feature>
<evidence type="ECO:0000259" key="1">
    <source>
        <dbReference type="Pfam" id="PF00535"/>
    </source>
</evidence>
<evidence type="ECO:0000313" key="2">
    <source>
        <dbReference type="EMBL" id="GAH39453.1"/>
    </source>
</evidence>
<dbReference type="AlphaFoldDB" id="X1H2H8"/>
<dbReference type="Pfam" id="PF00535">
    <property type="entry name" value="Glycos_transf_2"/>
    <property type="match status" value="1"/>
</dbReference>
<dbReference type="Gene3D" id="3.90.550.10">
    <property type="entry name" value="Spore Coat Polysaccharide Biosynthesis Protein SpsA, Chain A"/>
    <property type="match status" value="1"/>
</dbReference>
<feature type="domain" description="Glycosyltransferase 2-like" evidence="1">
    <location>
        <begin position="4"/>
        <end position="47"/>
    </location>
</feature>
<dbReference type="EMBL" id="BARU01013664">
    <property type="protein sequence ID" value="GAH39453.1"/>
    <property type="molecule type" value="Genomic_DNA"/>
</dbReference>
<name>X1H2H8_9ZZZZ</name>
<comment type="caution">
    <text evidence="2">The sequence shown here is derived from an EMBL/GenBank/DDBJ whole genome shotgun (WGS) entry which is preliminary data.</text>
</comment>
<sequence length="81" mass="9019">NVYSQGLNEGIAKCQGEYVVFFNNDIKVDPEYLRELIKVLEVDKSIGLASSVPPIPRGKAMVVSSLVDEDIRVSSFSRDSW</sequence>